<keyword evidence="2" id="KW-1133">Transmembrane helix</keyword>
<evidence type="ECO:0000256" key="2">
    <source>
        <dbReference type="SAM" id="Phobius"/>
    </source>
</evidence>
<name>A0AAN6GMH0_9BASI</name>
<feature type="transmembrane region" description="Helical" evidence="2">
    <location>
        <begin position="115"/>
        <end position="135"/>
    </location>
</feature>
<proteinExistence type="predicted"/>
<feature type="transmembrane region" description="Helical" evidence="2">
    <location>
        <begin position="227"/>
        <end position="257"/>
    </location>
</feature>
<feature type="transmembrane region" description="Helical" evidence="2">
    <location>
        <begin position="41"/>
        <end position="62"/>
    </location>
</feature>
<feature type="transmembrane region" description="Helical" evidence="2">
    <location>
        <begin position="71"/>
        <end position="95"/>
    </location>
</feature>
<feature type="compositionally biased region" description="Basic and acidic residues" evidence="1">
    <location>
        <begin position="446"/>
        <end position="462"/>
    </location>
</feature>
<evidence type="ECO:0000313" key="4">
    <source>
        <dbReference type="Proteomes" id="UP001176521"/>
    </source>
</evidence>
<feature type="transmembrane region" description="Helical" evidence="2">
    <location>
        <begin position="269"/>
        <end position="291"/>
    </location>
</feature>
<comment type="caution">
    <text evidence="3">The sequence shown here is derived from an EMBL/GenBank/DDBJ whole genome shotgun (WGS) entry which is preliminary data.</text>
</comment>
<sequence>MDRRMWNFDSPDITALPPIYVCLDCQNEQLIVTTLIQVQTMIFFGAIIALFAFMTTTLFLFANKRMLRSRIFWGSVGALTVNLIAVCLFLVELMPGTTMSLRARSYITITCLRRVFTLITAWSWSLVLLGKFFAFYPPSIRQRKHRILLGVLIVLKARIILDVVSIGILYGGIGLGKDFTFPSTALYFFSVCLDLADNFIVTTVLLRTSLAFYRKAQLRLSTNGRKIRLLVESIGMTFICAIPPQFIYAVGLIVYMVKPELIEPSAQKWVALWQSTSLGIFGVLSTVYSSIGNVPAIKHDRAGGEGWLWSRSRRRTQTQEAQVGAGADANTPDFSPRVETVPYLLDEQEVERQGGSGSALAPSGAGAAAAGPLASAGDTEPTESLLSIFFVNNEIPSSSDPPDSPSSFNSNRTVGAGGEREKMQPQPQPFELIQRRRRWLQLGPALRDDESKDMEADVKASR</sequence>
<keyword evidence="2" id="KW-0812">Transmembrane</keyword>
<feature type="transmembrane region" description="Helical" evidence="2">
    <location>
        <begin position="185"/>
        <end position="206"/>
    </location>
</feature>
<keyword evidence="2" id="KW-0472">Membrane</keyword>
<protein>
    <submittedName>
        <fullName evidence="3">Uncharacterized protein</fullName>
    </submittedName>
</protein>
<dbReference type="Proteomes" id="UP001176521">
    <property type="component" value="Unassembled WGS sequence"/>
</dbReference>
<reference evidence="3" key="1">
    <citation type="journal article" date="2023" name="PhytoFront">
        <title>Draft Genome Resources of Seven Strains of Tilletia horrida, Causal Agent of Kernel Smut of Rice.</title>
        <authorList>
            <person name="Khanal S."/>
            <person name="Antony Babu S."/>
            <person name="Zhou X.G."/>
        </authorList>
    </citation>
    <scope>NUCLEOTIDE SEQUENCE</scope>
    <source>
        <strain evidence="3">TX3</strain>
    </source>
</reference>
<evidence type="ECO:0000256" key="1">
    <source>
        <dbReference type="SAM" id="MobiDB-lite"/>
    </source>
</evidence>
<feature type="region of interest" description="Disordered" evidence="1">
    <location>
        <begin position="350"/>
        <end position="379"/>
    </location>
</feature>
<gene>
    <name evidence="3" type="ORF">OC842_000073</name>
</gene>
<organism evidence="3 4">
    <name type="scientific">Tilletia horrida</name>
    <dbReference type="NCBI Taxonomy" id="155126"/>
    <lineage>
        <taxon>Eukaryota</taxon>
        <taxon>Fungi</taxon>
        <taxon>Dikarya</taxon>
        <taxon>Basidiomycota</taxon>
        <taxon>Ustilaginomycotina</taxon>
        <taxon>Exobasidiomycetes</taxon>
        <taxon>Tilletiales</taxon>
        <taxon>Tilletiaceae</taxon>
        <taxon>Tilletia</taxon>
    </lineage>
</organism>
<feature type="compositionally biased region" description="Low complexity" evidence="1">
    <location>
        <begin position="358"/>
        <end position="377"/>
    </location>
</feature>
<accession>A0AAN6GMH0</accession>
<feature type="region of interest" description="Disordered" evidence="1">
    <location>
        <begin position="396"/>
        <end position="462"/>
    </location>
</feature>
<evidence type="ECO:0000313" key="3">
    <source>
        <dbReference type="EMBL" id="KAK0541240.1"/>
    </source>
</evidence>
<dbReference type="EMBL" id="JAPDMQ010000002">
    <property type="protein sequence ID" value="KAK0541240.1"/>
    <property type="molecule type" value="Genomic_DNA"/>
</dbReference>
<dbReference type="AlphaFoldDB" id="A0AAN6GMH0"/>
<feature type="transmembrane region" description="Helical" evidence="2">
    <location>
        <begin position="147"/>
        <end position="173"/>
    </location>
</feature>
<feature type="region of interest" description="Disordered" evidence="1">
    <location>
        <begin position="313"/>
        <end position="337"/>
    </location>
</feature>
<keyword evidence="4" id="KW-1185">Reference proteome</keyword>
<feature type="compositionally biased region" description="Low complexity" evidence="1">
    <location>
        <begin position="396"/>
        <end position="407"/>
    </location>
</feature>